<evidence type="ECO:0000313" key="2">
    <source>
        <dbReference type="EMBL" id="EWC42010.1"/>
    </source>
</evidence>
<dbReference type="InterPro" id="IPR018968">
    <property type="entry name" value="Phasin"/>
</dbReference>
<dbReference type="EMBL" id="AMCZ02000006">
    <property type="protein sequence ID" value="EWC42010.1"/>
    <property type="molecule type" value="Genomic_DNA"/>
</dbReference>
<dbReference type="OrthoDB" id="8266045at2"/>
<feature type="domain" description="Phasin" evidence="1">
    <location>
        <begin position="11"/>
        <end position="102"/>
    </location>
</feature>
<proteinExistence type="predicted"/>
<organism evidence="2 3">
    <name type="scientific">Stutzerimonas stutzeri KOS6</name>
    <dbReference type="NCBI Taxonomy" id="1218352"/>
    <lineage>
        <taxon>Bacteria</taxon>
        <taxon>Pseudomonadati</taxon>
        <taxon>Pseudomonadota</taxon>
        <taxon>Gammaproteobacteria</taxon>
        <taxon>Pseudomonadales</taxon>
        <taxon>Pseudomonadaceae</taxon>
        <taxon>Stutzerimonas</taxon>
    </lineage>
</organism>
<dbReference type="Proteomes" id="UP000026923">
    <property type="component" value="Unassembled WGS sequence"/>
</dbReference>
<gene>
    <name evidence="2" type="ORF">B597_007030</name>
</gene>
<protein>
    <recommendedName>
        <fullName evidence="1">Phasin domain-containing protein</fullName>
    </recommendedName>
</protein>
<dbReference type="AlphaFoldDB" id="A0A061JUI2"/>
<dbReference type="Pfam" id="PF09361">
    <property type="entry name" value="Phasin_2"/>
    <property type="match status" value="1"/>
</dbReference>
<dbReference type="RefSeq" id="WP_003296526.1">
    <property type="nucleotide sequence ID" value="NZ_KK020675.1"/>
</dbReference>
<evidence type="ECO:0000259" key="1">
    <source>
        <dbReference type="Pfam" id="PF09361"/>
    </source>
</evidence>
<name>A0A061JUI2_STUST</name>
<comment type="caution">
    <text evidence="2">The sequence shown here is derived from an EMBL/GenBank/DDBJ whole genome shotgun (WGS) entry which is preliminary data.</text>
</comment>
<dbReference type="eggNOG" id="ENOG502ZB55">
    <property type="taxonomic scope" value="Bacteria"/>
</dbReference>
<sequence>MSNETIPPNLFKANLELQLRLQRLMQENGQQWLENAARAGKDGIAESGAEIESLLKAENWQELATLPAQTFWRQFQHHVGGAQALTQVAIKNQTTFTQGLQKAIQDWQKSVTQAVGQGDAVLPFQDIFKQWGAVWASAQDKEAPGKTGGRNAG</sequence>
<accession>A0A061JUI2</accession>
<dbReference type="HOGENOM" id="CLU_141506_0_0_6"/>
<evidence type="ECO:0000313" key="3">
    <source>
        <dbReference type="Proteomes" id="UP000026923"/>
    </source>
</evidence>
<reference evidence="2 3" key="1">
    <citation type="journal article" date="2013" name="Genome Announc.">
        <title>Draft Genome of the Nitrogen-Fixing Bacterium Pseudomonas stutzeri Strain KOS6 Isolated from Industrial Hydrocarbon Sludge.</title>
        <authorList>
            <person name="Grigoryeva T.V."/>
            <person name="Laikov A.V."/>
            <person name="Naumova R.P."/>
            <person name="Manolov A.I."/>
            <person name="Larin A.K."/>
            <person name="Karpova I.Y."/>
            <person name="Semashko T.A."/>
            <person name="Alexeev D.G."/>
            <person name="Kostryukova E.S."/>
            <person name="Muller R."/>
            <person name="Govorun V.M."/>
        </authorList>
    </citation>
    <scope>NUCLEOTIDE SEQUENCE [LARGE SCALE GENOMIC DNA]</scope>
    <source>
        <strain evidence="2 3">KOS6</strain>
    </source>
</reference>